<dbReference type="InterPro" id="IPR004147">
    <property type="entry name" value="ABC1_dom"/>
</dbReference>
<dbReference type="PANTHER" id="PTHR43173:SF22">
    <property type="entry name" value="OS07G0227800 PROTEIN"/>
    <property type="match status" value="1"/>
</dbReference>
<dbReference type="InterPro" id="IPR051130">
    <property type="entry name" value="Mito_struct-func_regulator"/>
</dbReference>
<accession>A0A7S0PYT9</accession>
<dbReference type="CDD" id="cd05121">
    <property type="entry name" value="ABC1_ADCK3-like"/>
    <property type="match status" value="1"/>
</dbReference>
<dbReference type="SUPFAM" id="SSF56112">
    <property type="entry name" value="Protein kinase-like (PK-like)"/>
    <property type="match status" value="1"/>
</dbReference>
<dbReference type="AlphaFoldDB" id="A0A7S0PYT9"/>
<dbReference type="InterPro" id="IPR011009">
    <property type="entry name" value="Kinase-like_dom_sf"/>
</dbReference>
<dbReference type="GO" id="GO:0005524">
    <property type="term" value="F:ATP binding"/>
    <property type="evidence" value="ECO:0007669"/>
    <property type="project" value="InterPro"/>
</dbReference>
<gene>
    <name evidence="2" type="ORF">CPEL01642_LOCUS9607</name>
</gene>
<protein>
    <recommendedName>
        <fullName evidence="1">Protein kinase domain-containing protein</fullName>
    </recommendedName>
</protein>
<dbReference type="PROSITE" id="PS50011">
    <property type="entry name" value="PROTEIN_KINASE_DOM"/>
    <property type="match status" value="1"/>
</dbReference>
<name>A0A7S0PYT9_9EUKA</name>
<feature type="domain" description="Protein kinase" evidence="1">
    <location>
        <begin position="167"/>
        <end position="479"/>
    </location>
</feature>
<dbReference type="EMBL" id="HBEY01020033">
    <property type="protein sequence ID" value="CAD8606272.1"/>
    <property type="molecule type" value="Transcribed_RNA"/>
</dbReference>
<dbReference type="GO" id="GO:0004672">
    <property type="term" value="F:protein kinase activity"/>
    <property type="evidence" value="ECO:0007669"/>
    <property type="project" value="InterPro"/>
</dbReference>
<dbReference type="Pfam" id="PF03109">
    <property type="entry name" value="ABC1"/>
    <property type="match status" value="1"/>
</dbReference>
<dbReference type="PANTHER" id="PTHR43173">
    <property type="entry name" value="ABC1 FAMILY PROTEIN"/>
    <property type="match status" value="1"/>
</dbReference>
<dbReference type="InterPro" id="IPR000719">
    <property type="entry name" value="Prot_kinase_dom"/>
</dbReference>
<proteinExistence type="predicted"/>
<sequence length="506" mass="54640">MLLLSAPSTALQCGLFPASTTRPAPRMGVSLPSLPSPFDLFSRIDTKETIAVIDELSKIASRQDPKVVIQRSLDLSLALNTVGGELFGRTDLGAEVLPLVLRRLCEELGATYVKLGQFVASSPTLFPPEYVSEFQKCLDSTPPMAWADVRTIIESELGRPLSQVYSYVEQAPLASASIAQVHAATLLSGEDVVIKVQKKGVAGSLQADLDLLYSVSRVLQVLGVTTAELSDIVGILREAILEETDFRLEAKRTTQFRQFLQNSADLSGLVTAPKVYPDASASRILTLERLYGVSLTDLDAVRTVTDTPEAALIVALNTWVVSVLTNEWFHADVHAGNLLVLNDGRVAFIDFGIVGSIPETTAAAMIEFVRAFPMGDMNGVASALAKMGFTGQDVDVDAFARDIKEVLSSVEAVDATQVAAGLVDETQLNRLVAAVAKIATSYGIRFPREFALLVKQVLYFDRYTRLLAPDLDVLSDERLSINQPVAASSMRDVTPLVEAEVLPPSE</sequence>
<organism evidence="2">
    <name type="scientific">Coccolithus braarudii</name>
    <dbReference type="NCBI Taxonomy" id="221442"/>
    <lineage>
        <taxon>Eukaryota</taxon>
        <taxon>Haptista</taxon>
        <taxon>Haptophyta</taxon>
        <taxon>Prymnesiophyceae</taxon>
        <taxon>Coccolithales</taxon>
        <taxon>Coccolithaceae</taxon>
        <taxon>Coccolithus</taxon>
    </lineage>
</organism>
<evidence type="ECO:0000313" key="2">
    <source>
        <dbReference type="EMBL" id="CAD8606272.1"/>
    </source>
</evidence>
<reference evidence="2" key="1">
    <citation type="submission" date="2021-01" db="EMBL/GenBank/DDBJ databases">
        <authorList>
            <person name="Corre E."/>
            <person name="Pelletier E."/>
            <person name="Niang G."/>
            <person name="Scheremetjew M."/>
            <person name="Finn R."/>
            <person name="Kale V."/>
            <person name="Holt S."/>
            <person name="Cochrane G."/>
            <person name="Meng A."/>
            <person name="Brown T."/>
            <person name="Cohen L."/>
        </authorList>
    </citation>
    <scope>NUCLEOTIDE SEQUENCE</scope>
    <source>
        <strain evidence="2">PLY182g</strain>
    </source>
</reference>
<evidence type="ECO:0000259" key="1">
    <source>
        <dbReference type="PROSITE" id="PS50011"/>
    </source>
</evidence>